<name>A0ABU9YL89_9PROT</name>
<keyword evidence="2" id="KW-1133">Transmembrane helix</keyword>
<gene>
    <name evidence="3" type="ORF">WG926_14725</name>
</gene>
<feature type="compositionally biased region" description="Basic and acidic residues" evidence="1">
    <location>
        <begin position="18"/>
        <end position="27"/>
    </location>
</feature>
<feature type="region of interest" description="Disordered" evidence="1">
    <location>
        <begin position="1"/>
        <end position="33"/>
    </location>
</feature>
<feature type="transmembrane region" description="Helical" evidence="2">
    <location>
        <begin position="62"/>
        <end position="80"/>
    </location>
</feature>
<feature type="transmembrane region" description="Helical" evidence="2">
    <location>
        <begin position="146"/>
        <end position="165"/>
    </location>
</feature>
<evidence type="ECO:0000313" key="3">
    <source>
        <dbReference type="EMBL" id="MEN2989568.1"/>
    </source>
</evidence>
<feature type="transmembrane region" description="Helical" evidence="2">
    <location>
        <begin position="196"/>
        <end position="217"/>
    </location>
</feature>
<dbReference type="InterPro" id="IPR010331">
    <property type="entry name" value="ExoD"/>
</dbReference>
<comment type="caution">
    <text evidence="3">The sequence shown here is derived from an EMBL/GenBank/DDBJ whole genome shotgun (WGS) entry which is preliminary data.</text>
</comment>
<protein>
    <submittedName>
        <fullName evidence="3">Exopolysaccharide biosynthesis protein</fullName>
    </submittedName>
</protein>
<dbReference type="Pfam" id="PF06055">
    <property type="entry name" value="ExoD"/>
    <property type="match status" value="1"/>
</dbReference>
<proteinExistence type="predicted"/>
<keyword evidence="4" id="KW-1185">Reference proteome</keyword>
<feature type="compositionally biased region" description="Basic and acidic residues" evidence="1">
    <location>
        <begin position="1"/>
        <end position="11"/>
    </location>
</feature>
<evidence type="ECO:0000313" key="4">
    <source>
        <dbReference type="Proteomes" id="UP001413721"/>
    </source>
</evidence>
<keyword evidence="2" id="KW-0472">Membrane</keyword>
<organism evidence="3 4">
    <name type="scientific">Tistrella arctica</name>
    <dbReference type="NCBI Taxonomy" id="3133430"/>
    <lineage>
        <taxon>Bacteria</taxon>
        <taxon>Pseudomonadati</taxon>
        <taxon>Pseudomonadota</taxon>
        <taxon>Alphaproteobacteria</taxon>
        <taxon>Geminicoccales</taxon>
        <taxon>Geminicoccaceae</taxon>
        <taxon>Tistrella</taxon>
    </lineage>
</organism>
<dbReference type="PIRSF" id="PIRSF033239">
    <property type="entry name" value="ExoD"/>
    <property type="match status" value="1"/>
</dbReference>
<keyword evidence="2" id="KW-0812">Transmembrane</keyword>
<dbReference type="PANTHER" id="PTHR41795:SF1">
    <property type="entry name" value="EXOPOLYSACCHARIDE SYNTHESIS PROTEIN"/>
    <property type="match status" value="1"/>
</dbReference>
<dbReference type="RefSeq" id="WP_345933127.1">
    <property type="nucleotide sequence ID" value="NZ_JBBKTV010000004.1"/>
</dbReference>
<dbReference type="EMBL" id="JBBKTW010000005">
    <property type="protein sequence ID" value="MEN2989568.1"/>
    <property type="molecule type" value="Genomic_DNA"/>
</dbReference>
<evidence type="ECO:0000256" key="1">
    <source>
        <dbReference type="SAM" id="MobiDB-lite"/>
    </source>
</evidence>
<feature type="transmembrane region" description="Helical" evidence="2">
    <location>
        <begin position="86"/>
        <end position="112"/>
    </location>
</feature>
<sequence length="218" mass="23232">MTDQTRSHEPRNQTAAGRGREDNDRQDPGSLNDMLDRLCEAGEDGGKVSVGDIWKTIGQRSFGPLLLVCGLVVITPIGGIPSVPTIFGVIVCLIAGQLLLGMSHFWLPGFILRIRTDKSRLTKSVAWSRPVARVVDRILKPRLTRLTTTPANRVIAAVCVALGAIMPPLEIVPMGAAVPSAAITIFGLALIAHDGLLAAIAFVVSLGGFWLVVSQLLI</sequence>
<reference evidence="3 4" key="1">
    <citation type="submission" date="2024-03" db="EMBL/GenBank/DDBJ databases">
        <title>High-quality draft genome sequencing of Tistrella sp. BH-R2-4.</title>
        <authorList>
            <person name="Dong C."/>
        </authorList>
    </citation>
    <scope>NUCLEOTIDE SEQUENCE [LARGE SCALE GENOMIC DNA]</scope>
    <source>
        <strain evidence="3 4">BH-R2-4</strain>
    </source>
</reference>
<dbReference type="PANTHER" id="PTHR41795">
    <property type="entry name" value="EXOPOLYSACCHARIDE SYNTHESIS PROTEIN"/>
    <property type="match status" value="1"/>
</dbReference>
<dbReference type="Proteomes" id="UP001413721">
    <property type="component" value="Unassembled WGS sequence"/>
</dbReference>
<accession>A0ABU9YL89</accession>
<evidence type="ECO:0000256" key="2">
    <source>
        <dbReference type="SAM" id="Phobius"/>
    </source>
</evidence>